<dbReference type="GO" id="GO:0008757">
    <property type="term" value="F:S-adenosylmethionine-dependent methyltransferase activity"/>
    <property type="evidence" value="ECO:0007669"/>
    <property type="project" value="InterPro"/>
</dbReference>
<dbReference type="OrthoDB" id="9777638at2"/>
<evidence type="ECO:0000313" key="2">
    <source>
        <dbReference type="EMBL" id="TQS41349.1"/>
    </source>
</evidence>
<dbReference type="CDD" id="cd02440">
    <property type="entry name" value="AdoMet_MTases"/>
    <property type="match status" value="1"/>
</dbReference>
<proteinExistence type="predicted"/>
<evidence type="ECO:0000313" key="3">
    <source>
        <dbReference type="Proteomes" id="UP000317982"/>
    </source>
</evidence>
<dbReference type="InterPro" id="IPR050508">
    <property type="entry name" value="Methyltransf_Superfamily"/>
</dbReference>
<dbReference type="Proteomes" id="UP000317982">
    <property type="component" value="Unassembled WGS sequence"/>
</dbReference>
<dbReference type="InterPro" id="IPR013216">
    <property type="entry name" value="Methyltransf_11"/>
</dbReference>
<feature type="domain" description="Methyltransferase type 11" evidence="1">
    <location>
        <begin position="34"/>
        <end position="122"/>
    </location>
</feature>
<keyword evidence="2" id="KW-0489">Methyltransferase</keyword>
<protein>
    <submittedName>
        <fullName evidence="2">Class I SAM-dependent methyltransferase</fullName>
    </submittedName>
</protein>
<dbReference type="SUPFAM" id="SSF53335">
    <property type="entry name" value="S-adenosyl-L-methionine-dependent methyltransferases"/>
    <property type="match status" value="1"/>
</dbReference>
<accession>A0A545AJ58</accession>
<sequence>MTDEWSPVAVAWARWWGTFAAPVWETFADGSRVLDVGCGSGEFLASLGARGVAGADPSPAMVQLAAAAAPGADVRVADAEALPWADDSFDLVTAINALQFADDPDAAVAEMLRVTVPGGHVAVANWAERARNDLDVINAALADEPLEDGDLRLPGGLEEMLEPAADVRSGLVEVPWTAADDHDLVAGLLFGEDDPSLARTILDAARPFRTETGGYRFVNHFRWAMGTKKPGR</sequence>
<reference evidence="2 3" key="1">
    <citation type="submission" date="2019-07" db="EMBL/GenBank/DDBJ databases">
        <title>Cryptosporangium phraense sp. nov., isolated from plant litter.</title>
        <authorList>
            <person name="Suriyachadkun C."/>
        </authorList>
    </citation>
    <scope>NUCLEOTIDE SEQUENCE [LARGE SCALE GENOMIC DNA]</scope>
    <source>
        <strain evidence="2 3">A-T 5661</strain>
    </source>
</reference>
<dbReference type="FunCoup" id="A0A545AJ58">
    <property type="interactions" value="100"/>
</dbReference>
<dbReference type="PANTHER" id="PTHR42912">
    <property type="entry name" value="METHYLTRANSFERASE"/>
    <property type="match status" value="1"/>
</dbReference>
<keyword evidence="3" id="KW-1185">Reference proteome</keyword>
<dbReference type="Gene3D" id="3.40.50.150">
    <property type="entry name" value="Vaccinia Virus protein VP39"/>
    <property type="match status" value="1"/>
</dbReference>
<evidence type="ECO:0000259" key="1">
    <source>
        <dbReference type="Pfam" id="PF08241"/>
    </source>
</evidence>
<dbReference type="InterPro" id="IPR029063">
    <property type="entry name" value="SAM-dependent_MTases_sf"/>
</dbReference>
<comment type="caution">
    <text evidence="2">The sequence shown here is derived from an EMBL/GenBank/DDBJ whole genome shotgun (WGS) entry which is preliminary data.</text>
</comment>
<dbReference type="GO" id="GO:0032259">
    <property type="term" value="P:methylation"/>
    <property type="evidence" value="ECO:0007669"/>
    <property type="project" value="UniProtKB-KW"/>
</dbReference>
<name>A0A545AJ58_9ACTN</name>
<dbReference type="EMBL" id="VIRS01000027">
    <property type="protein sequence ID" value="TQS41349.1"/>
    <property type="molecule type" value="Genomic_DNA"/>
</dbReference>
<dbReference type="InParanoid" id="A0A545AJ58"/>
<dbReference type="AlphaFoldDB" id="A0A545AJ58"/>
<keyword evidence="2" id="KW-0808">Transferase</keyword>
<organism evidence="2 3">
    <name type="scientific">Cryptosporangium phraense</name>
    <dbReference type="NCBI Taxonomy" id="2593070"/>
    <lineage>
        <taxon>Bacteria</taxon>
        <taxon>Bacillati</taxon>
        <taxon>Actinomycetota</taxon>
        <taxon>Actinomycetes</taxon>
        <taxon>Cryptosporangiales</taxon>
        <taxon>Cryptosporangiaceae</taxon>
        <taxon>Cryptosporangium</taxon>
    </lineage>
</organism>
<dbReference type="Pfam" id="PF08241">
    <property type="entry name" value="Methyltransf_11"/>
    <property type="match status" value="1"/>
</dbReference>
<gene>
    <name evidence="2" type="ORF">FL583_30030</name>
</gene>
<dbReference type="RefSeq" id="WP_142708230.1">
    <property type="nucleotide sequence ID" value="NZ_VIRS01000027.1"/>
</dbReference>